<name>A0A073J391_9BACT</name>
<organism evidence="7 8">
    <name type="scientific">Synergistes jonesii</name>
    <dbReference type="NCBI Taxonomy" id="2754"/>
    <lineage>
        <taxon>Bacteria</taxon>
        <taxon>Thermotogati</taxon>
        <taxon>Synergistota</taxon>
        <taxon>Synergistia</taxon>
        <taxon>Synergistales</taxon>
        <taxon>Synergistaceae</taxon>
        <taxon>Synergistes</taxon>
    </lineage>
</organism>
<dbReference type="Gene3D" id="3.40.50.280">
    <property type="entry name" value="Cobalamin-binding domain"/>
    <property type="match status" value="1"/>
</dbReference>
<dbReference type="EMBL" id="JMKI01000034">
    <property type="protein sequence ID" value="KEJ92187.1"/>
    <property type="molecule type" value="Genomic_DNA"/>
</dbReference>
<keyword evidence="3" id="KW-0479">Metal-binding</keyword>
<dbReference type="SUPFAM" id="SSF102114">
    <property type="entry name" value="Radical SAM enzymes"/>
    <property type="match status" value="1"/>
</dbReference>
<protein>
    <submittedName>
        <fullName evidence="7">Fe-S osidoreductase</fullName>
    </submittedName>
</protein>
<dbReference type="InterPro" id="IPR051198">
    <property type="entry name" value="BchE-like"/>
</dbReference>
<dbReference type="GO" id="GO:0046872">
    <property type="term" value="F:metal ion binding"/>
    <property type="evidence" value="ECO:0007669"/>
    <property type="project" value="UniProtKB-KW"/>
</dbReference>
<evidence type="ECO:0000256" key="2">
    <source>
        <dbReference type="ARBA" id="ARBA00022691"/>
    </source>
</evidence>
<accession>A0A073J391</accession>
<keyword evidence="2" id="KW-0949">S-adenosyl-L-methionine</keyword>
<gene>
    <name evidence="7" type="ORF">EH55_05475</name>
</gene>
<dbReference type="GO" id="GO:0003824">
    <property type="term" value="F:catalytic activity"/>
    <property type="evidence" value="ECO:0007669"/>
    <property type="project" value="InterPro"/>
</dbReference>
<dbReference type="SUPFAM" id="SSF52242">
    <property type="entry name" value="Cobalamin (vitamin B12)-binding domain"/>
    <property type="match status" value="1"/>
</dbReference>
<feature type="domain" description="Radical SAM core" evidence="6">
    <location>
        <begin position="192"/>
        <end position="423"/>
    </location>
</feature>
<proteinExistence type="predicted"/>
<evidence type="ECO:0000256" key="5">
    <source>
        <dbReference type="ARBA" id="ARBA00023014"/>
    </source>
</evidence>
<dbReference type="Gene3D" id="3.80.30.20">
    <property type="entry name" value="tm_1862 like domain"/>
    <property type="match status" value="1"/>
</dbReference>
<comment type="cofactor">
    <cofactor evidence="1">
        <name>[4Fe-4S] cluster</name>
        <dbReference type="ChEBI" id="CHEBI:49883"/>
    </cofactor>
</comment>
<dbReference type="SFLD" id="SFLDS00029">
    <property type="entry name" value="Radical_SAM"/>
    <property type="match status" value="1"/>
</dbReference>
<dbReference type="GO" id="GO:0051536">
    <property type="term" value="F:iron-sulfur cluster binding"/>
    <property type="evidence" value="ECO:0007669"/>
    <property type="project" value="UniProtKB-KW"/>
</dbReference>
<evidence type="ECO:0000259" key="6">
    <source>
        <dbReference type="PROSITE" id="PS51918"/>
    </source>
</evidence>
<comment type="caution">
    <text evidence="7">The sequence shown here is derived from an EMBL/GenBank/DDBJ whole genome shotgun (WGS) entry which is preliminary data.</text>
</comment>
<dbReference type="Proteomes" id="UP000027665">
    <property type="component" value="Unassembled WGS sequence"/>
</dbReference>
<dbReference type="Pfam" id="PF02310">
    <property type="entry name" value="B12-binding"/>
    <property type="match status" value="1"/>
</dbReference>
<evidence type="ECO:0000313" key="8">
    <source>
        <dbReference type="Proteomes" id="UP000027665"/>
    </source>
</evidence>
<keyword evidence="8" id="KW-1185">Reference proteome</keyword>
<dbReference type="PROSITE" id="PS51918">
    <property type="entry name" value="RADICAL_SAM"/>
    <property type="match status" value="1"/>
</dbReference>
<dbReference type="PANTHER" id="PTHR43409:SF15">
    <property type="entry name" value="PUTATIVE-RELATED"/>
    <property type="match status" value="1"/>
</dbReference>
<dbReference type="SMART" id="SM00729">
    <property type="entry name" value="Elp3"/>
    <property type="match status" value="1"/>
</dbReference>
<dbReference type="OrthoDB" id="9801424at2"/>
<evidence type="ECO:0000256" key="1">
    <source>
        <dbReference type="ARBA" id="ARBA00001966"/>
    </source>
</evidence>
<dbReference type="PANTHER" id="PTHR43409">
    <property type="entry name" value="ANAEROBIC MAGNESIUM-PROTOPORPHYRIN IX MONOMETHYL ESTER CYCLASE-RELATED"/>
    <property type="match status" value="1"/>
</dbReference>
<dbReference type="STRING" id="2754.EH55_05475"/>
<dbReference type="InterPro" id="IPR023404">
    <property type="entry name" value="rSAM_horseshoe"/>
</dbReference>
<reference evidence="7 8" key="1">
    <citation type="submission" date="2014-04" db="EMBL/GenBank/DDBJ databases">
        <title>Draft Genome Sequence of Synergistes jonesii.</title>
        <authorList>
            <person name="Coil D.A."/>
            <person name="Eisen J.A."/>
            <person name="Holland-Moritz H.E."/>
        </authorList>
    </citation>
    <scope>NUCLEOTIDE SEQUENCE [LARGE SCALE GENOMIC DNA]</scope>
    <source>
        <strain evidence="7 8">78-1</strain>
    </source>
</reference>
<dbReference type="InterPro" id="IPR006638">
    <property type="entry name" value="Elp3/MiaA/NifB-like_rSAM"/>
</dbReference>
<sequence length="435" mass="48496">MNGPLKKRRGAPEKIDARTLLSLRGLKILGVNPPVRDFAFMDLWSKPLGLLYILQALRADNEVSLLDCVAFAAEGEKSYGRAKIKKREIDKPEVYRGIPRRFNHFGLTKSEIMSYCTARDEPDVILVTSAMTYWYTGVKWIIETLGEIFPDAPVVLGGIYASLMPEHAALLGADYISCDRGEPPAPYPAMDLYGAPRYGVAMTSFGCPFSCKYCASNVLWPRYFRRPIGGVLREIDYQAKLGARDFAFYDDALLLGRDEFFYPLCRELRARYGGELRLHAPNGLHVRQIDAECANILFETGFKTIRLSLESIDPKVAHDGSSKVARDEYAAAVKNLLAAGYGAKECETYILLGLPGQDVESVKETIRFVRGCGGAPKLAEFSPIPGTPYFEEAARALPELRTEPLLQNNSVYCSYFSKSVTPELLQQLKDIARGR</sequence>
<dbReference type="InterPro" id="IPR007197">
    <property type="entry name" value="rSAM"/>
</dbReference>
<dbReference type="eggNOG" id="COG1032">
    <property type="taxonomic scope" value="Bacteria"/>
</dbReference>
<dbReference type="RefSeq" id="WP_081839494.1">
    <property type="nucleotide sequence ID" value="NZ_JMKI01000034.1"/>
</dbReference>
<dbReference type="CDD" id="cd01335">
    <property type="entry name" value="Radical_SAM"/>
    <property type="match status" value="1"/>
</dbReference>
<dbReference type="Pfam" id="PF04055">
    <property type="entry name" value="Radical_SAM"/>
    <property type="match status" value="1"/>
</dbReference>
<dbReference type="GeneID" id="90983737"/>
<dbReference type="GO" id="GO:0005829">
    <property type="term" value="C:cytosol"/>
    <property type="evidence" value="ECO:0007669"/>
    <property type="project" value="TreeGrafter"/>
</dbReference>
<dbReference type="GO" id="GO:0031419">
    <property type="term" value="F:cobalamin binding"/>
    <property type="evidence" value="ECO:0007669"/>
    <property type="project" value="InterPro"/>
</dbReference>
<keyword evidence="5" id="KW-0411">Iron-sulfur</keyword>
<keyword evidence="4" id="KW-0408">Iron</keyword>
<dbReference type="InterPro" id="IPR006158">
    <property type="entry name" value="Cobalamin-bd"/>
</dbReference>
<evidence type="ECO:0000256" key="3">
    <source>
        <dbReference type="ARBA" id="ARBA00022723"/>
    </source>
</evidence>
<evidence type="ECO:0000256" key="4">
    <source>
        <dbReference type="ARBA" id="ARBA00023004"/>
    </source>
</evidence>
<dbReference type="SFLD" id="SFLDG01082">
    <property type="entry name" value="B12-binding_domain_containing"/>
    <property type="match status" value="1"/>
</dbReference>
<dbReference type="AlphaFoldDB" id="A0A073J391"/>
<dbReference type="InterPro" id="IPR058240">
    <property type="entry name" value="rSAM_sf"/>
</dbReference>
<dbReference type="InterPro" id="IPR036724">
    <property type="entry name" value="Cobalamin-bd_sf"/>
</dbReference>
<evidence type="ECO:0000313" key="7">
    <source>
        <dbReference type="EMBL" id="KEJ92187.1"/>
    </source>
</evidence>